<dbReference type="PATRIC" id="fig|656179.3.peg.5053"/>
<dbReference type="InterPro" id="IPR052183">
    <property type="entry name" value="IS_Transposase"/>
</dbReference>
<evidence type="ECO:0000256" key="2">
    <source>
        <dbReference type="ARBA" id="ARBA00022578"/>
    </source>
</evidence>
<organism evidence="7 8">
    <name type="scientific">Pandoraea faecigallinarum</name>
    <dbReference type="NCBI Taxonomy" id="656179"/>
    <lineage>
        <taxon>Bacteria</taxon>
        <taxon>Pseudomonadati</taxon>
        <taxon>Pseudomonadota</taxon>
        <taxon>Betaproteobacteria</taxon>
        <taxon>Burkholderiales</taxon>
        <taxon>Burkholderiaceae</taxon>
        <taxon>Pandoraea</taxon>
    </lineage>
</organism>
<dbReference type="NCBIfam" id="NF033587">
    <property type="entry name" value="transpos_IS6"/>
    <property type="match status" value="1"/>
</dbReference>
<geneLocation type="plasmid" evidence="7 8">
    <name>pPF72-1</name>
</geneLocation>
<dbReference type="RefSeq" id="WP_047909200.1">
    <property type="nucleotide sequence ID" value="NZ_CP011808.2"/>
</dbReference>
<dbReference type="PROSITE" id="PS50994">
    <property type="entry name" value="INTEGRASE"/>
    <property type="match status" value="1"/>
</dbReference>
<dbReference type="Gene3D" id="3.30.420.10">
    <property type="entry name" value="Ribonuclease H-like superfamily/Ribonuclease H"/>
    <property type="match status" value="1"/>
</dbReference>
<feature type="domain" description="Integrase catalytic" evidence="6">
    <location>
        <begin position="96"/>
        <end position="256"/>
    </location>
</feature>
<dbReference type="KEGG" id="pfg:AB870_23620"/>
<comment type="function">
    <text evidence="1">Involved in the transposition of the insertion sequence.</text>
</comment>
<dbReference type="EMBL" id="CP011808">
    <property type="protein sequence ID" value="AKM33219.1"/>
    <property type="molecule type" value="Genomic_DNA"/>
</dbReference>
<dbReference type="GO" id="GO:0003677">
    <property type="term" value="F:DNA binding"/>
    <property type="evidence" value="ECO:0007669"/>
    <property type="project" value="UniProtKB-KW"/>
</dbReference>
<feature type="compositionally biased region" description="Polar residues" evidence="5">
    <location>
        <begin position="1"/>
        <end position="14"/>
    </location>
</feature>
<dbReference type="InterPro" id="IPR032874">
    <property type="entry name" value="DDE_dom"/>
</dbReference>
<protein>
    <submittedName>
        <fullName evidence="7">Integrase</fullName>
    </submittedName>
</protein>
<accession>A0A0H3WYI2</accession>
<keyword evidence="2" id="KW-0815">Transposition</keyword>
<dbReference type="SUPFAM" id="SSF53098">
    <property type="entry name" value="Ribonuclease H-like"/>
    <property type="match status" value="1"/>
</dbReference>
<keyword evidence="3" id="KW-0238">DNA-binding</keyword>
<dbReference type="InterPro" id="IPR001584">
    <property type="entry name" value="Integrase_cat-core"/>
</dbReference>
<dbReference type="InterPro" id="IPR012337">
    <property type="entry name" value="RNaseH-like_sf"/>
</dbReference>
<feature type="region of interest" description="Disordered" evidence="5">
    <location>
        <begin position="1"/>
        <end position="23"/>
    </location>
</feature>
<keyword evidence="8" id="KW-1185">Reference proteome</keyword>
<dbReference type="AlphaFoldDB" id="A0A0H3WYI2"/>
<evidence type="ECO:0000256" key="4">
    <source>
        <dbReference type="ARBA" id="ARBA00023172"/>
    </source>
</evidence>
<keyword evidence="4" id="KW-0233">DNA recombination</keyword>
<evidence type="ECO:0000313" key="8">
    <source>
        <dbReference type="Proteomes" id="UP000035651"/>
    </source>
</evidence>
<dbReference type="GO" id="GO:0006310">
    <property type="term" value="P:DNA recombination"/>
    <property type="evidence" value="ECO:0007669"/>
    <property type="project" value="UniProtKB-KW"/>
</dbReference>
<evidence type="ECO:0000313" key="7">
    <source>
        <dbReference type="EMBL" id="AKM33219.1"/>
    </source>
</evidence>
<sequence length="257" mass="29190">MDSQVDSTVSSTGNPVDEARSQTAEKALPAGVAKVLKRLHYPLEVMLQCVRWYVAYSLSSRDLEEMMAERGVAVDHSTIHRWVIKWLPVFEKAIRRRLRPVGESWRIDETYIRVRGQWKYLYRAVDKAGHTIDFLLCARRDTAAARRFFEKATAGRGTPKTVTVDKSGANRAALQALGAQRETPIEIRQSKYLNNLVEQDHRAIKRRVRPMLGFQNFRGARIVLGGIETIHMIRTGQMLAPKGRRASPAEQFYGLAA</sequence>
<evidence type="ECO:0000256" key="5">
    <source>
        <dbReference type="SAM" id="MobiDB-lite"/>
    </source>
</evidence>
<dbReference type="PANTHER" id="PTHR35528">
    <property type="entry name" value="BLL1675 PROTEIN"/>
    <property type="match status" value="1"/>
</dbReference>
<gene>
    <name evidence="7" type="ORF">AB870_23620</name>
</gene>
<dbReference type="Pfam" id="PF13610">
    <property type="entry name" value="DDE_Tnp_IS240"/>
    <property type="match status" value="1"/>
</dbReference>
<evidence type="ECO:0000259" key="6">
    <source>
        <dbReference type="PROSITE" id="PS50994"/>
    </source>
</evidence>
<name>A0A0H3WYI2_9BURK</name>
<reference evidence="7" key="1">
    <citation type="submission" date="2016-06" db="EMBL/GenBank/DDBJ databases">
        <title>Complete Genome Sequence of Pandoraea faecigallinarum DSM-23572.</title>
        <authorList>
            <person name="Yong D."/>
            <person name="Ee R."/>
            <person name="Lim Y.-L."/>
            <person name="Yin W.-F."/>
            <person name="Chan K.-G."/>
        </authorList>
    </citation>
    <scope>NUCLEOTIDE SEQUENCE</scope>
    <source>
        <strain evidence="7">DSM 23572</strain>
        <plasmid evidence="7">pPF72-1</plasmid>
    </source>
</reference>
<dbReference type="InterPro" id="IPR047930">
    <property type="entry name" value="Transpos_IS6"/>
</dbReference>
<evidence type="ECO:0000256" key="3">
    <source>
        <dbReference type="ARBA" id="ARBA00023125"/>
    </source>
</evidence>
<dbReference type="GO" id="GO:0015074">
    <property type="term" value="P:DNA integration"/>
    <property type="evidence" value="ECO:0007669"/>
    <property type="project" value="InterPro"/>
</dbReference>
<dbReference type="PANTHER" id="PTHR35528:SF3">
    <property type="entry name" value="BLL1675 PROTEIN"/>
    <property type="match status" value="1"/>
</dbReference>
<proteinExistence type="predicted"/>
<keyword evidence="7" id="KW-0614">Plasmid</keyword>
<evidence type="ECO:0000256" key="1">
    <source>
        <dbReference type="ARBA" id="ARBA00002286"/>
    </source>
</evidence>
<dbReference type="Proteomes" id="UP000035651">
    <property type="component" value="Plasmid pPF72-1"/>
</dbReference>
<dbReference type="GO" id="GO:0032196">
    <property type="term" value="P:transposition"/>
    <property type="evidence" value="ECO:0007669"/>
    <property type="project" value="UniProtKB-KW"/>
</dbReference>
<dbReference type="InterPro" id="IPR036397">
    <property type="entry name" value="RNaseH_sf"/>
</dbReference>